<dbReference type="AlphaFoldDB" id="A0A382M2E0"/>
<dbReference type="PANTHER" id="PTHR47328:SF1">
    <property type="entry name" value="RUTC FAMILY PROTEIN YOAB"/>
    <property type="match status" value="1"/>
</dbReference>
<sequence>MSEITQIKTGNRMSQIVFHNDTIYLSGQAGNPGDGITEQTKTSLENVESLLNEAGPDKTRILKLLSGLKIWLILQE</sequence>
<gene>
    <name evidence="1" type="ORF">METZ01_LOCUS294969</name>
</gene>
<dbReference type="EMBL" id="UINC01090299">
    <property type="protein sequence ID" value="SVC42115.1"/>
    <property type="molecule type" value="Genomic_DNA"/>
</dbReference>
<dbReference type="Pfam" id="PF01042">
    <property type="entry name" value="Ribonuc_L-PSP"/>
    <property type="match status" value="1"/>
</dbReference>
<dbReference type="InterPro" id="IPR006175">
    <property type="entry name" value="YjgF/YER057c/UK114"/>
</dbReference>
<dbReference type="SUPFAM" id="SSF55298">
    <property type="entry name" value="YjgF-like"/>
    <property type="match status" value="1"/>
</dbReference>
<dbReference type="InterPro" id="IPR035709">
    <property type="entry name" value="YoaB-like"/>
</dbReference>
<reference evidence="1" key="1">
    <citation type="submission" date="2018-05" db="EMBL/GenBank/DDBJ databases">
        <authorList>
            <person name="Lanie J.A."/>
            <person name="Ng W.-L."/>
            <person name="Kazmierczak K.M."/>
            <person name="Andrzejewski T.M."/>
            <person name="Davidsen T.M."/>
            <person name="Wayne K.J."/>
            <person name="Tettelin H."/>
            <person name="Glass J.I."/>
            <person name="Rusch D."/>
            <person name="Podicherti R."/>
            <person name="Tsui H.-C.T."/>
            <person name="Winkler M.E."/>
        </authorList>
    </citation>
    <scope>NUCLEOTIDE SEQUENCE</scope>
</reference>
<accession>A0A382M2E0</accession>
<proteinExistence type="predicted"/>
<name>A0A382M2E0_9ZZZZ</name>
<dbReference type="PANTHER" id="PTHR47328">
    <property type="match status" value="1"/>
</dbReference>
<protein>
    <submittedName>
        <fullName evidence="1">Uncharacterized protein</fullName>
    </submittedName>
</protein>
<organism evidence="1">
    <name type="scientific">marine metagenome</name>
    <dbReference type="NCBI Taxonomy" id="408172"/>
    <lineage>
        <taxon>unclassified sequences</taxon>
        <taxon>metagenomes</taxon>
        <taxon>ecological metagenomes</taxon>
    </lineage>
</organism>
<dbReference type="Gene3D" id="3.30.1330.40">
    <property type="entry name" value="RutC-like"/>
    <property type="match status" value="1"/>
</dbReference>
<dbReference type="InterPro" id="IPR035959">
    <property type="entry name" value="RutC-like_sf"/>
</dbReference>
<evidence type="ECO:0000313" key="1">
    <source>
        <dbReference type="EMBL" id="SVC42115.1"/>
    </source>
</evidence>